<evidence type="ECO:0000256" key="3">
    <source>
        <dbReference type="ARBA" id="ARBA00022827"/>
    </source>
</evidence>
<dbReference type="GO" id="GO:0003684">
    <property type="term" value="F:damaged DNA binding"/>
    <property type="evidence" value="ECO:0007669"/>
    <property type="project" value="TreeGrafter"/>
</dbReference>
<dbReference type="GO" id="GO:0000719">
    <property type="term" value="P:photoreactive repair"/>
    <property type="evidence" value="ECO:0007669"/>
    <property type="project" value="TreeGrafter"/>
</dbReference>
<dbReference type="Gene3D" id="3.40.50.620">
    <property type="entry name" value="HUPs"/>
    <property type="match status" value="1"/>
</dbReference>
<dbReference type="InterPro" id="IPR006050">
    <property type="entry name" value="DNA_photolyase_N"/>
</dbReference>
<dbReference type="Proteomes" id="UP000092666">
    <property type="component" value="Unassembled WGS sequence"/>
</dbReference>
<dbReference type="InterPro" id="IPR036155">
    <property type="entry name" value="Crypto/Photolyase_N_sf"/>
</dbReference>
<dbReference type="OrthoDB" id="435881at2759"/>
<comment type="similarity">
    <text evidence="1">Belongs to the DNA photolyase class-1 family.</text>
</comment>
<dbReference type="EMBL" id="KI669492">
    <property type="protein sequence ID" value="OCF37875.1"/>
    <property type="molecule type" value="Genomic_DNA"/>
</dbReference>
<feature type="region of interest" description="Disordered" evidence="6">
    <location>
        <begin position="53"/>
        <end position="91"/>
    </location>
</feature>
<dbReference type="InterPro" id="IPR014729">
    <property type="entry name" value="Rossmann-like_a/b/a_fold"/>
</dbReference>
<dbReference type="InterPro" id="IPR002081">
    <property type="entry name" value="Cryptochrome/DNA_photolyase_1"/>
</dbReference>
<dbReference type="GO" id="GO:0003904">
    <property type="term" value="F:deoxyribodipyrimidine photo-lyase activity"/>
    <property type="evidence" value="ECO:0007669"/>
    <property type="project" value="TreeGrafter"/>
</dbReference>
<dbReference type="PROSITE" id="PS51645">
    <property type="entry name" value="PHR_CRY_ALPHA_BETA"/>
    <property type="match status" value="1"/>
</dbReference>
<name>A0A1B9H3N3_9TREE</name>
<reference evidence="9" key="2">
    <citation type="submission" date="2013-12" db="EMBL/GenBank/DDBJ databases">
        <title>Evolution of pathogenesis and genome organization in the Tremellales.</title>
        <authorList>
            <person name="Cuomo C."/>
            <person name="Litvintseva A."/>
            <person name="Heitman J."/>
            <person name="Chen Y."/>
            <person name="Sun S."/>
            <person name="Springer D."/>
            <person name="Dromer F."/>
            <person name="Young S."/>
            <person name="Zeng Q."/>
            <person name="Chapman S."/>
            <person name="Gujja S."/>
            <person name="Saif S."/>
            <person name="Birren B."/>
        </authorList>
    </citation>
    <scope>NUCLEOTIDE SEQUENCE [LARGE SCALE GENOMIC DNA]</scope>
    <source>
        <strain evidence="9">BCC8398</strain>
    </source>
</reference>
<dbReference type="GO" id="GO:0071949">
    <property type="term" value="F:FAD binding"/>
    <property type="evidence" value="ECO:0007669"/>
    <property type="project" value="TreeGrafter"/>
</dbReference>
<dbReference type="SUPFAM" id="SSF52425">
    <property type="entry name" value="Cryptochrome/photolyase, N-terminal domain"/>
    <property type="match status" value="1"/>
</dbReference>
<dbReference type="Pfam" id="PF03441">
    <property type="entry name" value="FAD_binding_7"/>
    <property type="match status" value="1"/>
</dbReference>
<keyword evidence="9" id="KW-1185">Reference proteome</keyword>
<feature type="compositionally biased region" description="Polar residues" evidence="6">
    <location>
        <begin position="53"/>
        <end position="63"/>
    </location>
</feature>
<comment type="cofactor">
    <cofactor evidence="4">
        <name>FAD</name>
        <dbReference type="ChEBI" id="CHEBI:57692"/>
    </cofactor>
    <text evidence="4">Binds 1 FAD per subunit.</text>
</comment>
<dbReference type="InterPro" id="IPR036134">
    <property type="entry name" value="Crypto/Photolyase_FAD-like_sf"/>
</dbReference>
<feature type="region of interest" description="Disordered" evidence="6">
    <location>
        <begin position="342"/>
        <end position="369"/>
    </location>
</feature>
<dbReference type="STRING" id="1296120.A0A1B9H3N3"/>
<dbReference type="Pfam" id="PF00875">
    <property type="entry name" value="DNA_photolyase"/>
    <property type="match status" value="1"/>
</dbReference>
<evidence type="ECO:0000256" key="6">
    <source>
        <dbReference type="SAM" id="MobiDB-lite"/>
    </source>
</evidence>
<keyword evidence="2 4" id="KW-0285">Flavoprotein</keyword>
<dbReference type="PANTHER" id="PTHR11455:SF22">
    <property type="entry name" value="CRYPTOCHROME DASH"/>
    <property type="match status" value="1"/>
</dbReference>
<dbReference type="PRINTS" id="PR00147">
    <property type="entry name" value="DNAPHOTLYASE"/>
</dbReference>
<dbReference type="InterPro" id="IPR005101">
    <property type="entry name" value="Cryptochr/Photolyase_FAD-bd"/>
</dbReference>
<feature type="binding site" evidence="4">
    <location>
        <begin position="430"/>
        <end position="437"/>
    </location>
    <ligand>
        <name>FAD</name>
        <dbReference type="ChEBI" id="CHEBI:57692"/>
    </ligand>
</feature>
<feature type="binding site" evidence="4">
    <location>
        <begin position="553"/>
        <end position="555"/>
    </location>
    <ligand>
        <name>FAD</name>
        <dbReference type="ChEBI" id="CHEBI:57692"/>
    </ligand>
</feature>
<evidence type="ECO:0000256" key="1">
    <source>
        <dbReference type="ARBA" id="ARBA00005862"/>
    </source>
</evidence>
<feature type="binding site" evidence="4">
    <location>
        <position position="373"/>
    </location>
    <ligand>
        <name>FAD</name>
        <dbReference type="ChEBI" id="CHEBI:57692"/>
    </ligand>
</feature>
<feature type="region of interest" description="Disordered" evidence="6">
    <location>
        <begin position="300"/>
        <end position="330"/>
    </location>
</feature>
<evidence type="ECO:0000313" key="9">
    <source>
        <dbReference type="Proteomes" id="UP000092666"/>
    </source>
</evidence>
<proteinExistence type="inferred from homology"/>
<organism evidence="8 9">
    <name type="scientific">Kwoniella heveanensis BCC8398</name>
    <dbReference type="NCBI Taxonomy" id="1296120"/>
    <lineage>
        <taxon>Eukaryota</taxon>
        <taxon>Fungi</taxon>
        <taxon>Dikarya</taxon>
        <taxon>Basidiomycota</taxon>
        <taxon>Agaricomycotina</taxon>
        <taxon>Tremellomycetes</taxon>
        <taxon>Tremellales</taxon>
        <taxon>Cryptococcaceae</taxon>
        <taxon>Kwoniella</taxon>
    </lineage>
</organism>
<dbReference type="Gene3D" id="1.10.579.10">
    <property type="entry name" value="DNA Cyclobutane Dipyrimidine Photolyase, subunit A, domain 3"/>
    <property type="match status" value="1"/>
</dbReference>
<feature type="region of interest" description="Disordered" evidence="6">
    <location>
        <begin position="636"/>
        <end position="677"/>
    </location>
</feature>
<accession>A0A1B9H3N3</accession>
<evidence type="ECO:0000259" key="7">
    <source>
        <dbReference type="PROSITE" id="PS51645"/>
    </source>
</evidence>
<gene>
    <name evidence="8" type="ORF">I316_00099</name>
</gene>
<dbReference type="PANTHER" id="PTHR11455">
    <property type="entry name" value="CRYPTOCHROME"/>
    <property type="match status" value="1"/>
</dbReference>
<keyword evidence="3 4" id="KW-0274">FAD</keyword>
<feature type="site" description="Electron transfer via tryptophanyl radical" evidence="5">
    <location>
        <position position="540"/>
    </location>
</feature>
<feature type="domain" description="Photolyase/cryptochrome alpha/beta" evidence="7">
    <location>
        <begin position="6"/>
        <end position="186"/>
    </location>
</feature>
<dbReference type="AlphaFoldDB" id="A0A1B9H3N3"/>
<sequence>MSSSNSTFIHLHTLDLRIHDSPSLHIAHQPNDPSTHFLPVYIFDPRQLDLSFLPNSPASPSSKGGNGVQKEQDESAQYGPKRTRSSPLSRVGGFHRTSPYRLRFLLEAVFELRESYRRSGGDMLIGYGKPEVLLPSLVQRLKQDGEVSGVWAQREYTVEEVGNLRRISEALTELGIDLNLVDSKTLLPPAHLPFDPSKNTPDVYTQFRTKVEGMGLHLDAQGGGMLVPPLKTAVETQDGGPKVSIDKNGGRLKPFPTLDLGVIELGGKQGGWIKQGDEADSMTGMYEALSRPLFDSSPLAGWSSSVSPGKSGKRNVTLPPLHGSSPIPFSGSEKAALDRLEDYIGHPPSSSSSDSDSGRGEKGWVGGNKARHYKETRNGLMGEGFSTKFSAWLSLGSLSPKEAGWRIGQMLEALGRDKEVYKNVYWIMFELLWRDFFQYTVYKYSLTSNDDFHPNSTLFNPDGFSSQIDTYPQDARPNVEEWHYPNLDDTNDVGRRWCEGLTGVPFIDANMRELRETGWMSNRGRQNVASFLTKDLYCDWRIGAEFFEMHLVDYDTCSNWGNWQYQAGVGNDPRSSRQFNPLKQAKDYDPDNAYVRLWLPELKDVPDSHIQTPWLYNDKSKLGGYPSKPLVELPQWKKFYPGQSGSKGGRDRHRKGGGGGGKAKGNSGKGPKNSREQ</sequence>
<evidence type="ECO:0000256" key="4">
    <source>
        <dbReference type="PIRSR" id="PIRSR602081-1"/>
    </source>
</evidence>
<feature type="binding site" evidence="4">
    <location>
        <begin position="386"/>
        <end position="390"/>
    </location>
    <ligand>
        <name>FAD</name>
        <dbReference type="ChEBI" id="CHEBI:57692"/>
    </ligand>
</feature>
<feature type="site" description="Electron transfer via tryptophanyl radical" evidence="5">
    <location>
        <position position="482"/>
    </location>
</feature>
<dbReference type="Gene3D" id="1.25.40.80">
    <property type="match status" value="1"/>
</dbReference>
<feature type="site" description="Electron transfer via tryptophanyl radical" evidence="5">
    <location>
        <position position="563"/>
    </location>
</feature>
<evidence type="ECO:0000256" key="2">
    <source>
        <dbReference type="ARBA" id="ARBA00022630"/>
    </source>
</evidence>
<reference evidence="8 9" key="1">
    <citation type="submission" date="2013-07" db="EMBL/GenBank/DDBJ databases">
        <title>The Genome Sequence of Cryptococcus heveanensis BCC8398.</title>
        <authorList>
            <consortium name="The Broad Institute Genome Sequencing Platform"/>
            <person name="Cuomo C."/>
            <person name="Litvintseva A."/>
            <person name="Chen Y."/>
            <person name="Heitman J."/>
            <person name="Sun S."/>
            <person name="Springer D."/>
            <person name="Dromer F."/>
            <person name="Young S.K."/>
            <person name="Zeng Q."/>
            <person name="Gargeya S."/>
            <person name="Fitzgerald M."/>
            <person name="Abouelleil A."/>
            <person name="Alvarado L."/>
            <person name="Berlin A.M."/>
            <person name="Chapman S.B."/>
            <person name="Dewar J."/>
            <person name="Goldberg J."/>
            <person name="Griggs A."/>
            <person name="Gujja S."/>
            <person name="Hansen M."/>
            <person name="Howarth C."/>
            <person name="Imamovic A."/>
            <person name="Larimer J."/>
            <person name="McCowan C."/>
            <person name="Murphy C."/>
            <person name="Pearson M."/>
            <person name="Priest M."/>
            <person name="Roberts A."/>
            <person name="Saif S."/>
            <person name="Shea T."/>
            <person name="Sykes S."/>
            <person name="Wortman J."/>
            <person name="Nusbaum C."/>
            <person name="Birren B."/>
        </authorList>
    </citation>
    <scope>NUCLEOTIDE SEQUENCE [LARGE SCALE GENOMIC DNA]</scope>
    <source>
        <strain evidence="8 9">BCC8398</strain>
    </source>
</reference>
<evidence type="ECO:0000256" key="5">
    <source>
        <dbReference type="PIRSR" id="PIRSR602081-2"/>
    </source>
</evidence>
<evidence type="ECO:0000313" key="8">
    <source>
        <dbReference type="EMBL" id="OCF37875.1"/>
    </source>
</evidence>
<dbReference type="SUPFAM" id="SSF48173">
    <property type="entry name" value="Cryptochrome/photolyase FAD-binding domain"/>
    <property type="match status" value="1"/>
</dbReference>
<protein>
    <recommendedName>
        <fullName evidence="7">Photolyase/cryptochrome alpha/beta domain-containing protein</fullName>
    </recommendedName>
</protein>